<dbReference type="AlphaFoldDB" id="A0A239PPB3"/>
<dbReference type="InterPro" id="IPR036812">
    <property type="entry name" value="NAD(P)_OxRdtase_dom_sf"/>
</dbReference>
<dbReference type="Pfam" id="PF00248">
    <property type="entry name" value="Aldo_ket_red"/>
    <property type="match status" value="1"/>
</dbReference>
<evidence type="ECO:0000313" key="2">
    <source>
        <dbReference type="EMBL" id="SNT71990.1"/>
    </source>
</evidence>
<gene>
    <name evidence="2" type="ORF">SAMN06297382_1012</name>
</gene>
<name>A0A239PPB3_9PROT</name>
<sequence>MQSEATAFRFPLRLGFGCSGAWGMRWFSARKAARLVAAAMESGVRHFDTAGFYGRGEAERRLGAALKEIGDPVFVSTKTGTRYRGLAPPEKDFSQAAIIADVEASLRRLQRERLDLLYLHGPSPEALAHAVPILERLRREGKIDRWGVCAQGEQEIARAVEAGAQAVMAAYNLFDRRHRQAFRSAKARGAGVVAISPLAQGLFARDFYRLRRPADAWRVARALARKHPQIERIRAGVAALEGVDDWTPAQLALVYALAEPCIDVALTTTTRLAHLRESVEAVSRTPPVEIIERLESLAPGLDGGGPRS</sequence>
<feature type="domain" description="NADP-dependent oxidoreductase" evidence="1">
    <location>
        <begin position="20"/>
        <end position="297"/>
    </location>
</feature>
<dbReference type="Gene3D" id="3.20.20.100">
    <property type="entry name" value="NADP-dependent oxidoreductase domain"/>
    <property type="match status" value="1"/>
</dbReference>
<protein>
    <submittedName>
        <fullName evidence="2">Predicted oxidoreductase</fullName>
    </submittedName>
</protein>
<dbReference type="InterPro" id="IPR023210">
    <property type="entry name" value="NADP_OxRdtase_dom"/>
</dbReference>
<dbReference type="EMBL" id="FZQA01000002">
    <property type="protein sequence ID" value="SNT71990.1"/>
    <property type="molecule type" value="Genomic_DNA"/>
</dbReference>
<dbReference type="PANTHER" id="PTHR43312">
    <property type="entry name" value="D-THREO-ALDOSE 1-DEHYDROGENASE"/>
    <property type="match status" value="1"/>
</dbReference>
<proteinExistence type="predicted"/>
<dbReference type="CDD" id="cd19095">
    <property type="entry name" value="AKR_PA4992-like"/>
    <property type="match status" value="1"/>
</dbReference>
<reference evidence="2 3" key="1">
    <citation type="submission" date="2017-07" db="EMBL/GenBank/DDBJ databases">
        <authorList>
            <person name="Sun Z.S."/>
            <person name="Albrecht U."/>
            <person name="Echele G."/>
            <person name="Lee C.C."/>
        </authorList>
    </citation>
    <scope>NUCLEOTIDE SEQUENCE [LARGE SCALE GENOMIC DNA]</scope>
    <source>
        <strain evidence="2 3">CGMCC 1.12710</strain>
    </source>
</reference>
<dbReference type="SUPFAM" id="SSF51430">
    <property type="entry name" value="NAD(P)-linked oxidoreductase"/>
    <property type="match status" value="1"/>
</dbReference>
<dbReference type="RefSeq" id="WP_268802333.1">
    <property type="nucleotide sequence ID" value="NZ_FZQA01000002.1"/>
</dbReference>
<evidence type="ECO:0000259" key="1">
    <source>
        <dbReference type="Pfam" id="PF00248"/>
    </source>
</evidence>
<organism evidence="2 3">
    <name type="scientific">Amphiplicatus metriothermophilus</name>
    <dbReference type="NCBI Taxonomy" id="1519374"/>
    <lineage>
        <taxon>Bacteria</taxon>
        <taxon>Pseudomonadati</taxon>
        <taxon>Pseudomonadota</taxon>
        <taxon>Alphaproteobacteria</taxon>
        <taxon>Parvularculales</taxon>
        <taxon>Parvularculaceae</taxon>
        <taxon>Amphiplicatus</taxon>
    </lineage>
</organism>
<keyword evidence="3" id="KW-1185">Reference proteome</keyword>
<evidence type="ECO:0000313" key="3">
    <source>
        <dbReference type="Proteomes" id="UP000198346"/>
    </source>
</evidence>
<dbReference type="InterPro" id="IPR053135">
    <property type="entry name" value="AKR2_Oxidoreductase"/>
</dbReference>
<dbReference type="Proteomes" id="UP000198346">
    <property type="component" value="Unassembled WGS sequence"/>
</dbReference>
<accession>A0A239PPB3</accession>
<dbReference type="PANTHER" id="PTHR43312:SF1">
    <property type="entry name" value="NADP-DEPENDENT OXIDOREDUCTASE DOMAIN-CONTAINING PROTEIN"/>
    <property type="match status" value="1"/>
</dbReference>